<evidence type="ECO:0000313" key="3">
    <source>
        <dbReference type="EMBL" id="VDK47225.1"/>
    </source>
</evidence>
<feature type="compositionally biased region" description="Acidic residues" evidence="1">
    <location>
        <begin position="55"/>
        <end position="64"/>
    </location>
</feature>
<dbReference type="InterPro" id="IPR040219">
    <property type="entry name" value="KIAA1143-like"/>
</dbReference>
<feature type="compositionally biased region" description="Basic and acidic residues" evidence="1">
    <location>
        <begin position="123"/>
        <end position="145"/>
    </location>
</feature>
<dbReference type="EMBL" id="UYRR01031178">
    <property type="protein sequence ID" value="VDK47225.1"/>
    <property type="molecule type" value="Genomic_DNA"/>
</dbReference>
<feature type="domain" description="DUF4604" evidence="2">
    <location>
        <begin position="15"/>
        <end position="129"/>
    </location>
</feature>
<sequence>MSESRKKLNYREKSSIHFVNNDDPPFIKNLKQKVGYKAPATVEDKFASTTTSGYIEDDKDEDDLSVLKEEDRPQIVVLDTESDLDEKQVADELKKQEKEKDQQLISEGKILFRKPQKRGAPTKNDEKAGGNHEVAVKKSLQDRRLLSFGDADEDEDDG</sequence>
<name>A0A0M3JX61_ANISI</name>
<dbReference type="OrthoDB" id="10043580at2759"/>
<evidence type="ECO:0000313" key="5">
    <source>
        <dbReference type="WBParaSite" id="ASIM_0001291501-mRNA-1"/>
    </source>
</evidence>
<protein>
    <submittedName>
        <fullName evidence="5">DUF4604 domain-containing protein</fullName>
    </submittedName>
</protein>
<evidence type="ECO:0000256" key="1">
    <source>
        <dbReference type="SAM" id="MobiDB-lite"/>
    </source>
</evidence>
<organism evidence="5">
    <name type="scientific">Anisakis simplex</name>
    <name type="common">Herring worm</name>
    <dbReference type="NCBI Taxonomy" id="6269"/>
    <lineage>
        <taxon>Eukaryota</taxon>
        <taxon>Metazoa</taxon>
        <taxon>Ecdysozoa</taxon>
        <taxon>Nematoda</taxon>
        <taxon>Chromadorea</taxon>
        <taxon>Rhabditida</taxon>
        <taxon>Spirurina</taxon>
        <taxon>Ascaridomorpha</taxon>
        <taxon>Ascaridoidea</taxon>
        <taxon>Anisakidae</taxon>
        <taxon>Anisakis</taxon>
        <taxon>Anisakis simplex complex</taxon>
    </lineage>
</organism>
<feature type="region of interest" description="Disordered" evidence="1">
    <location>
        <begin position="93"/>
        <end position="158"/>
    </location>
</feature>
<dbReference type="PANTHER" id="PTHR31195:SF2">
    <property type="entry name" value="GEO02494P1"/>
    <property type="match status" value="1"/>
</dbReference>
<dbReference type="AlphaFoldDB" id="A0A0M3JX61"/>
<dbReference type="PANTHER" id="PTHR31195">
    <property type="entry name" value="GEO02494P1"/>
    <property type="match status" value="1"/>
</dbReference>
<dbReference type="WBParaSite" id="ASIM_0001291501-mRNA-1">
    <property type="protein sequence ID" value="ASIM_0001291501-mRNA-1"/>
    <property type="gene ID" value="ASIM_0001291501"/>
</dbReference>
<keyword evidence="4" id="KW-1185">Reference proteome</keyword>
<gene>
    <name evidence="3" type="ORF">ASIM_LOCUS12381</name>
</gene>
<evidence type="ECO:0000259" key="2">
    <source>
        <dbReference type="Pfam" id="PF15377"/>
    </source>
</evidence>
<proteinExistence type="predicted"/>
<dbReference type="Proteomes" id="UP000267096">
    <property type="component" value="Unassembled WGS sequence"/>
</dbReference>
<reference evidence="3 4" key="2">
    <citation type="submission" date="2018-11" db="EMBL/GenBank/DDBJ databases">
        <authorList>
            <consortium name="Pathogen Informatics"/>
        </authorList>
    </citation>
    <scope>NUCLEOTIDE SEQUENCE [LARGE SCALE GENOMIC DNA]</scope>
</reference>
<evidence type="ECO:0000313" key="4">
    <source>
        <dbReference type="Proteomes" id="UP000267096"/>
    </source>
</evidence>
<dbReference type="InterPro" id="IPR027911">
    <property type="entry name" value="DUF4604"/>
</dbReference>
<feature type="compositionally biased region" description="Basic and acidic residues" evidence="1">
    <location>
        <begin position="93"/>
        <end position="102"/>
    </location>
</feature>
<accession>A0A0M3JX61</accession>
<dbReference type="Pfam" id="PF15377">
    <property type="entry name" value="DUF4604"/>
    <property type="match status" value="1"/>
</dbReference>
<feature type="region of interest" description="Disordered" evidence="1">
    <location>
        <begin position="49"/>
        <end position="71"/>
    </location>
</feature>
<reference evidence="5" key="1">
    <citation type="submission" date="2017-02" db="UniProtKB">
        <authorList>
            <consortium name="WormBaseParasite"/>
        </authorList>
    </citation>
    <scope>IDENTIFICATION</scope>
</reference>